<proteinExistence type="predicted"/>
<sequence length="84" mass="9493">MRNLSRVLERNIGRSDLIVLCSDLLKKGVSKDLLYSEFNNYLETHTCSDDLEEELVDVLDILSGYHNPYVVINGAGISMKPVHL</sequence>
<evidence type="ECO:0000313" key="1">
    <source>
        <dbReference type="EMBL" id="MDH0827954.1"/>
    </source>
</evidence>
<dbReference type="EMBL" id="JAOCCL010000071">
    <property type="protein sequence ID" value="MDH0827954.1"/>
    <property type="molecule type" value="Genomic_DNA"/>
</dbReference>
<dbReference type="RefSeq" id="WP_279679406.1">
    <property type="nucleotide sequence ID" value="NZ_JAOCCL010000071.1"/>
</dbReference>
<organism evidence="1 2">
    <name type="scientific">Acinetobacter johnsonii</name>
    <dbReference type="NCBI Taxonomy" id="40214"/>
    <lineage>
        <taxon>Bacteria</taxon>
        <taxon>Pseudomonadati</taxon>
        <taxon>Pseudomonadota</taxon>
        <taxon>Gammaproteobacteria</taxon>
        <taxon>Moraxellales</taxon>
        <taxon>Moraxellaceae</taxon>
        <taxon>Acinetobacter</taxon>
    </lineage>
</organism>
<dbReference type="Proteomes" id="UP001160116">
    <property type="component" value="Unassembled WGS sequence"/>
</dbReference>
<evidence type="ECO:0000313" key="2">
    <source>
        <dbReference type="Proteomes" id="UP001160116"/>
    </source>
</evidence>
<name>A0AA42MDI7_ACIJO</name>
<comment type="caution">
    <text evidence="1">The sequence shown here is derived from an EMBL/GenBank/DDBJ whole genome shotgun (WGS) entry which is preliminary data.</text>
</comment>
<gene>
    <name evidence="1" type="ORF">N5C97_16010</name>
</gene>
<accession>A0AA42MDI7</accession>
<reference evidence="1" key="1">
    <citation type="submission" date="2022-09" db="EMBL/GenBank/DDBJ databases">
        <title>Intensive care unit water sources are persistently colonized with multi-drug resistant bacteria and are the site of extensive horizontal gene transfer of antibiotic resistance genes.</title>
        <authorList>
            <person name="Diorio-Toth L."/>
        </authorList>
    </citation>
    <scope>NUCLEOTIDE SEQUENCE</scope>
    <source>
        <strain evidence="1">GD03885</strain>
    </source>
</reference>
<protein>
    <submittedName>
        <fullName evidence="1">Uncharacterized protein</fullName>
    </submittedName>
</protein>
<dbReference type="AlphaFoldDB" id="A0AA42MDI7"/>